<dbReference type="AlphaFoldDB" id="A0A1C1CHU1"/>
<keyword evidence="2" id="KW-1185">Reference proteome</keyword>
<name>A0A1C1CHU1_9EURO</name>
<dbReference type="VEuPathDB" id="FungiDB:CLCR_04413"/>
<organism evidence="1 2">
    <name type="scientific">Cladophialophora carrionii</name>
    <dbReference type="NCBI Taxonomy" id="86049"/>
    <lineage>
        <taxon>Eukaryota</taxon>
        <taxon>Fungi</taxon>
        <taxon>Dikarya</taxon>
        <taxon>Ascomycota</taxon>
        <taxon>Pezizomycotina</taxon>
        <taxon>Eurotiomycetes</taxon>
        <taxon>Chaetothyriomycetidae</taxon>
        <taxon>Chaetothyriales</taxon>
        <taxon>Herpotrichiellaceae</taxon>
        <taxon>Cladophialophora</taxon>
    </lineage>
</organism>
<protein>
    <submittedName>
        <fullName evidence="1">Uncharacterized protein</fullName>
    </submittedName>
</protein>
<evidence type="ECO:0000313" key="1">
    <source>
        <dbReference type="EMBL" id="OCT48036.1"/>
    </source>
</evidence>
<accession>A0A1C1CHU1</accession>
<dbReference type="Proteomes" id="UP000094526">
    <property type="component" value="Unassembled WGS sequence"/>
</dbReference>
<evidence type="ECO:0000313" key="2">
    <source>
        <dbReference type="Proteomes" id="UP000094526"/>
    </source>
</evidence>
<dbReference type="VEuPathDB" id="FungiDB:G647_08198"/>
<gene>
    <name evidence="1" type="ORF">CLCR_04413</name>
</gene>
<sequence>MERLIAAGADIHYGEDQDTPGQGPWSKVTALGTAVSEGNIEAALFLIGQGASLGGLSIIDMAKRLYARWRWRPMRREKVKTLVQGLAALGYHIEVDGEVEECNVEGTEEVFYAERGLWHHIPRPRPRPLRFRLKVDRDPSDMECCGA</sequence>
<reference evidence="2" key="1">
    <citation type="submission" date="2015-07" db="EMBL/GenBank/DDBJ databases">
        <authorList>
            <person name="Teixeira M.M."/>
            <person name="Souza R.C."/>
            <person name="Almeida L.G."/>
            <person name="Vicente V.A."/>
            <person name="de Hoog S."/>
            <person name="Bocca A.L."/>
            <person name="de Almeida S.R."/>
            <person name="Vasconcelos A.T."/>
            <person name="Felipe M.S."/>
        </authorList>
    </citation>
    <scope>NUCLEOTIDE SEQUENCE [LARGE SCALE GENOMIC DNA]</scope>
    <source>
        <strain evidence="2">KSF</strain>
    </source>
</reference>
<comment type="caution">
    <text evidence="1">The sequence shown here is derived from an EMBL/GenBank/DDBJ whole genome shotgun (WGS) entry which is preliminary data.</text>
</comment>
<proteinExistence type="predicted"/>
<dbReference type="EMBL" id="LGRB01000012">
    <property type="protein sequence ID" value="OCT48036.1"/>
    <property type="molecule type" value="Genomic_DNA"/>
</dbReference>